<dbReference type="Proteomes" id="UP001159363">
    <property type="component" value="Chromosome 1"/>
</dbReference>
<comment type="caution">
    <text evidence="2">The sequence shown here is derived from an EMBL/GenBank/DDBJ whole genome shotgun (WGS) entry which is preliminary data.</text>
</comment>
<feature type="region of interest" description="Disordered" evidence="1">
    <location>
        <begin position="42"/>
        <end position="63"/>
    </location>
</feature>
<accession>A0ABQ9IIQ9</accession>
<dbReference type="EMBL" id="JARBHB010000001">
    <property type="protein sequence ID" value="KAJ8895718.1"/>
    <property type="molecule type" value="Genomic_DNA"/>
</dbReference>
<protein>
    <submittedName>
        <fullName evidence="2">Uncharacterized protein</fullName>
    </submittedName>
</protein>
<gene>
    <name evidence="2" type="ORF">PR048_001055</name>
</gene>
<organism evidence="2 3">
    <name type="scientific">Dryococelus australis</name>
    <dbReference type="NCBI Taxonomy" id="614101"/>
    <lineage>
        <taxon>Eukaryota</taxon>
        <taxon>Metazoa</taxon>
        <taxon>Ecdysozoa</taxon>
        <taxon>Arthropoda</taxon>
        <taxon>Hexapoda</taxon>
        <taxon>Insecta</taxon>
        <taxon>Pterygota</taxon>
        <taxon>Neoptera</taxon>
        <taxon>Polyneoptera</taxon>
        <taxon>Phasmatodea</taxon>
        <taxon>Verophasmatodea</taxon>
        <taxon>Anareolatae</taxon>
        <taxon>Phasmatidae</taxon>
        <taxon>Eurycanthinae</taxon>
        <taxon>Dryococelus</taxon>
    </lineage>
</organism>
<proteinExistence type="predicted"/>
<reference evidence="2 3" key="1">
    <citation type="submission" date="2023-02" db="EMBL/GenBank/DDBJ databases">
        <title>LHISI_Scaffold_Assembly.</title>
        <authorList>
            <person name="Stuart O.P."/>
            <person name="Cleave R."/>
            <person name="Magrath M.J.L."/>
            <person name="Mikheyev A.S."/>
        </authorList>
    </citation>
    <scope>NUCLEOTIDE SEQUENCE [LARGE SCALE GENOMIC DNA]</scope>
    <source>
        <strain evidence="2">Daus_M_001</strain>
        <tissue evidence="2">Leg muscle</tissue>
    </source>
</reference>
<evidence type="ECO:0000256" key="1">
    <source>
        <dbReference type="SAM" id="MobiDB-lite"/>
    </source>
</evidence>
<feature type="compositionally biased region" description="Low complexity" evidence="1">
    <location>
        <begin position="45"/>
        <end position="55"/>
    </location>
</feature>
<keyword evidence="3" id="KW-1185">Reference proteome</keyword>
<sequence>MAVESKYTLRKRLVTSTWVHERPLAGKSKREIQMYFIATGEKDASSAGTAASAESSPRKRSHELGVYDHNLKKTHSHKPSFVNESSGNDVMRWNEDCVRFLDTFQTFSAQGKVILSDERAILS</sequence>
<evidence type="ECO:0000313" key="2">
    <source>
        <dbReference type="EMBL" id="KAJ8895718.1"/>
    </source>
</evidence>
<name>A0ABQ9IIQ9_9NEOP</name>
<evidence type="ECO:0000313" key="3">
    <source>
        <dbReference type="Proteomes" id="UP001159363"/>
    </source>
</evidence>